<dbReference type="InterPro" id="IPR036915">
    <property type="entry name" value="Cyclin-like_sf"/>
</dbReference>
<accession>A0A1R2BJQ9</accession>
<keyword evidence="8" id="KW-1185">Reference proteome</keyword>
<dbReference type="PIRSF" id="PIRSF001771">
    <property type="entry name" value="Cyclin_A_B_D_E"/>
    <property type="match status" value="1"/>
</dbReference>
<dbReference type="SUPFAM" id="SSF47954">
    <property type="entry name" value="Cyclin-like"/>
    <property type="match status" value="2"/>
</dbReference>
<dbReference type="OrthoDB" id="5590282at2759"/>
<keyword evidence="2 4" id="KW-0195">Cyclin</keyword>
<comment type="caution">
    <text evidence="7">The sequence shown here is derived from an EMBL/GenBank/DDBJ whole genome shotgun (WGS) entry which is preliminary data.</text>
</comment>
<dbReference type="AlphaFoldDB" id="A0A1R2BJQ9"/>
<proteinExistence type="inferred from homology"/>
<reference evidence="7 8" key="1">
    <citation type="submission" date="2016-11" db="EMBL/GenBank/DDBJ databases">
        <title>The macronuclear genome of Stentor coeruleus: a giant cell with tiny introns.</title>
        <authorList>
            <person name="Slabodnick M."/>
            <person name="Ruby J.G."/>
            <person name="Reiff S.B."/>
            <person name="Swart E.C."/>
            <person name="Gosai S."/>
            <person name="Prabakaran S."/>
            <person name="Witkowska E."/>
            <person name="Larue G.E."/>
            <person name="Fisher S."/>
            <person name="Freeman R.M."/>
            <person name="Gunawardena J."/>
            <person name="Chu W."/>
            <person name="Stover N.A."/>
            <person name="Gregory B.D."/>
            <person name="Nowacki M."/>
            <person name="Derisi J."/>
            <person name="Roy S.W."/>
            <person name="Marshall W.F."/>
            <person name="Sood P."/>
        </authorList>
    </citation>
    <scope>NUCLEOTIDE SEQUENCE [LARGE SCALE GENOMIC DNA]</scope>
    <source>
        <strain evidence="7">WM001</strain>
    </source>
</reference>
<protein>
    <submittedName>
        <fullName evidence="7">Uncharacterized protein</fullName>
    </submittedName>
</protein>
<feature type="domain" description="Cyclin-like" evidence="5">
    <location>
        <begin position="187"/>
        <end position="262"/>
    </location>
</feature>
<dbReference type="SMART" id="SM01332">
    <property type="entry name" value="Cyclin_C"/>
    <property type="match status" value="1"/>
</dbReference>
<keyword evidence="3" id="KW-0131">Cell cycle</keyword>
<name>A0A1R2BJQ9_9CILI</name>
<keyword evidence="1" id="KW-0132">Cell division</keyword>
<dbReference type="FunFam" id="1.10.472.10:FF:000001">
    <property type="entry name" value="G2/mitotic-specific cyclin"/>
    <property type="match status" value="1"/>
</dbReference>
<dbReference type="PANTHER" id="PTHR10177">
    <property type="entry name" value="CYCLINS"/>
    <property type="match status" value="1"/>
</dbReference>
<organism evidence="7 8">
    <name type="scientific">Stentor coeruleus</name>
    <dbReference type="NCBI Taxonomy" id="5963"/>
    <lineage>
        <taxon>Eukaryota</taxon>
        <taxon>Sar</taxon>
        <taxon>Alveolata</taxon>
        <taxon>Ciliophora</taxon>
        <taxon>Postciliodesmatophora</taxon>
        <taxon>Heterotrichea</taxon>
        <taxon>Heterotrichida</taxon>
        <taxon>Stentoridae</taxon>
        <taxon>Stentor</taxon>
    </lineage>
</organism>
<sequence>MLENQPTQENTTKPDKPALQITSRAPLQNMSYENLPQPIAISLQNPQLVKIYSEEIFEFLEATEEETLVKSDYFLLHTEINHTSRAFLIDWLVNIHSKFRLMQETLFIAVNLIDRYLAKRMITKKQLQLVGVTAIFIASKYEEIYPPNIRDFLNATEQAYSKQHLLKMEVDMLKVVDFHITFPTAWRFMEKYSDILHNGSGQFAEFLLELGLVEYVMIKYRPSIQAAAVVYLANSMLSKTIVWKNEGVNDLMFKECVKEFYKIFKSSSNHPLVGVRDKYLRKKLDLATNDELRYKPDF</sequence>
<dbReference type="EMBL" id="MPUH01000599">
    <property type="protein sequence ID" value="OMJ76997.1"/>
    <property type="molecule type" value="Genomic_DNA"/>
</dbReference>
<evidence type="ECO:0000256" key="2">
    <source>
        <dbReference type="ARBA" id="ARBA00023127"/>
    </source>
</evidence>
<dbReference type="InterPro" id="IPR004367">
    <property type="entry name" value="Cyclin_C-dom"/>
</dbReference>
<evidence type="ECO:0000256" key="4">
    <source>
        <dbReference type="RuleBase" id="RU000383"/>
    </source>
</evidence>
<dbReference type="InterPro" id="IPR006671">
    <property type="entry name" value="Cyclin_N"/>
</dbReference>
<dbReference type="PROSITE" id="PS00292">
    <property type="entry name" value="CYCLINS"/>
    <property type="match status" value="1"/>
</dbReference>
<dbReference type="GO" id="GO:0044772">
    <property type="term" value="P:mitotic cell cycle phase transition"/>
    <property type="evidence" value="ECO:0007669"/>
    <property type="project" value="InterPro"/>
</dbReference>
<evidence type="ECO:0000313" key="7">
    <source>
        <dbReference type="EMBL" id="OMJ76997.1"/>
    </source>
</evidence>
<dbReference type="Proteomes" id="UP000187209">
    <property type="component" value="Unassembled WGS sequence"/>
</dbReference>
<dbReference type="InterPro" id="IPR046965">
    <property type="entry name" value="Cyclin_A/B-like"/>
</dbReference>
<evidence type="ECO:0000256" key="3">
    <source>
        <dbReference type="ARBA" id="ARBA00023306"/>
    </source>
</evidence>
<dbReference type="InterPro" id="IPR048258">
    <property type="entry name" value="Cyclins_cyclin-box"/>
</dbReference>
<dbReference type="CDD" id="cd20537">
    <property type="entry name" value="CYCLIN_CCNO-like_rpt2"/>
    <property type="match status" value="1"/>
</dbReference>
<dbReference type="SMART" id="SM00385">
    <property type="entry name" value="CYCLIN"/>
    <property type="match status" value="2"/>
</dbReference>
<dbReference type="Gene3D" id="1.10.472.10">
    <property type="entry name" value="Cyclin-like"/>
    <property type="match status" value="2"/>
</dbReference>
<dbReference type="Pfam" id="PF00134">
    <property type="entry name" value="Cyclin_N"/>
    <property type="match status" value="1"/>
</dbReference>
<dbReference type="CDD" id="cd20507">
    <property type="entry name" value="CYCLIN_CCNB1-like_rpt1"/>
    <property type="match status" value="1"/>
</dbReference>
<dbReference type="Pfam" id="PF02984">
    <property type="entry name" value="Cyclin_C"/>
    <property type="match status" value="1"/>
</dbReference>
<feature type="domain" description="Cyclin-like" evidence="5">
    <location>
        <begin position="90"/>
        <end position="174"/>
    </location>
</feature>
<evidence type="ECO:0000259" key="5">
    <source>
        <dbReference type="SMART" id="SM00385"/>
    </source>
</evidence>
<dbReference type="InterPro" id="IPR039361">
    <property type="entry name" value="Cyclin"/>
</dbReference>
<feature type="domain" description="Cyclin C-terminal" evidence="6">
    <location>
        <begin position="183"/>
        <end position="292"/>
    </location>
</feature>
<evidence type="ECO:0000256" key="1">
    <source>
        <dbReference type="ARBA" id="ARBA00022618"/>
    </source>
</evidence>
<dbReference type="InterPro" id="IPR013763">
    <property type="entry name" value="Cyclin-like_dom"/>
</dbReference>
<dbReference type="GO" id="GO:0051301">
    <property type="term" value="P:cell division"/>
    <property type="evidence" value="ECO:0007669"/>
    <property type="project" value="UniProtKB-KW"/>
</dbReference>
<dbReference type="GO" id="GO:0016538">
    <property type="term" value="F:cyclin-dependent protein serine/threonine kinase regulator activity"/>
    <property type="evidence" value="ECO:0007669"/>
    <property type="project" value="InterPro"/>
</dbReference>
<gene>
    <name evidence="7" type="ORF">SteCoe_23514</name>
</gene>
<evidence type="ECO:0000259" key="6">
    <source>
        <dbReference type="SMART" id="SM01332"/>
    </source>
</evidence>
<evidence type="ECO:0000313" key="8">
    <source>
        <dbReference type="Proteomes" id="UP000187209"/>
    </source>
</evidence>
<comment type="similarity">
    <text evidence="4">Belongs to the cyclin family.</text>
</comment>